<evidence type="ECO:0000256" key="1">
    <source>
        <dbReference type="SAM" id="MobiDB-lite"/>
    </source>
</evidence>
<accession>A0A6J3LNZ5</accession>
<dbReference type="RefSeq" id="XP_033367132.1">
    <property type="nucleotide sequence ID" value="XM_033511241.1"/>
</dbReference>
<feature type="region of interest" description="Disordered" evidence="1">
    <location>
        <begin position="114"/>
        <end position="153"/>
    </location>
</feature>
<dbReference type="GeneID" id="117243593"/>
<reference evidence="3" key="1">
    <citation type="submission" date="2025-08" db="UniProtKB">
        <authorList>
            <consortium name="RefSeq"/>
        </authorList>
    </citation>
    <scope>IDENTIFICATION</scope>
    <source>
        <tissue evidence="3">Muscle</tissue>
    </source>
</reference>
<sequence>MIRVARKSEACNSHEIDTSRTIFQSTLGPREIPNLESIIRNFEKGYLSPSKKEKATDEYKQRNFVKKIVEAFEVKYNIYNDSKTAQEISESLEANKSKAAPMLESWKRKSRILRNPFKSGSSRSNPNSGDVDECDGGALSSEQRISRTSRDNNRLQRRLRMLEDSKRLSESEMILSAFGRKSSGLEICSTFLHSSSDSSSPPNCFTRAELMRKIELSDSAKTSSPDKTKTTNRADIYVTLPEITVSTPNDSLPTTSTLIDESLQSEHNSTLSETSHVDTSPRVVGAFLKKPINIENTFIDWVPVIGKRLPRKRSLKKLLCSFNRNRLIKRFSSERNLTEEPRELEDSDEERSCSSMSLTSLVSVADVLRHQENIYFEFSGRSDLKTFKPKSTSNEELSEVYSDTYLSAESQKGKQLLLTEVPREDVNLDLGPSYPSPSQTTPLLSPLVGEQLVPKLPNHPRVSKISKNLFVTSIKIDNLAKFNSCQVYRNDDASSSVTIKNDLYEVECRRSCSDHPSSNVYGSSSSVTSHYDVPRRFLSKSENKILWMWKSKSKLNMKEEPIYDIPKLRSIERPRSSIYDDLESHHAVTRPIDTRIYMNTQVQLSSSNNLISGI</sequence>
<feature type="compositionally biased region" description="Basic and acidic residues" evidence="1">
    <location>
        <begin position="144"/>
        <end position="153"/>
    </location>
</feature>
<dbReference type="Proteomes" id="UP000504631">
    <property type="component" value="Unplaced"/>
</dbReference>
<dbReference type="KEGG" id="bvk:117243593"/>
<evidence type="ECO:0000313" key="3">
    <source>
        <dbReference type="RefSeq" id="XP_033367132.1"/>
    </source>
</evidence>
<proteinExistence type="predicted"/>
<organism evidence="2 3">
    <name type="scientific">Bombus vosnesenskii</name>
    <dbReference type="NCBI Taxonomy" id="207650"/>
    <lineage>
        <taxon>Eukaryota</taxon>
        <taxon>Metazoa</taxon>
        <taxon>Ecdysozoa</taxon>
        <taxon>Arthropoda</taxon>
        <taxon>Hexapoda</taxon>
        <taxon>Insecta</taxon>
        <taxon>Pterygota</taxon>
        <taxon>Neoptera</taxon>
        <taxon>Endopterygota</taxon>
        <taxon>Hymenoptera</taxon>
        <taxon>Apocrita</taxon>
        <taxon>Aculeata</taxon>
        <taxon>Apoidea</taxon>
        <taxon>Anthophila</taxon>
        <taxon>Apidae</taxon>
        <taxon>Bombus</taxon>
        <taxon>Pyrobombus</taxon>
    </lineage>
</organism>
<gene>
    <name evidence="3" type="primary">LOC117243593</name>
</gene>
<dbReference type="AlphaFoldDB" id="A0A6J3LNZ5"/>
<keyword evidence="2" id="KW-1185">Reference proteome</keyword>
<name>A0A6J3LNZ5_9HYME</name>
<feature type="compositionally biased region" description="Polar residues" evidence="1">
    <location>
        <begin position="118"/>
        <end position="128"/>
    </location>
</feature>
<evidence type="ECO:0000313" key="2">
    <source>
        <dbReference type="Proteomes" id="UP000504631"/>
    </source>
</evidence>
<protein>
    <submittedName>
        <fullName evidence="3">Uncharacterized protein LOC117243593</fullName>
    </submittedName>
</protein>